<evidence type="ECO:0000313" key="2">
    <source>
        <dbReference type="EMBL" id="KIL68760.1"/>
    </source>
</evidence>
<name>A0A0C2SYZ1_AMAMK</name>
<sequence length="59" mass="6413">MHIKVFATIVFTCLVGIASASPVPINAPLDEISRSLPVEREASPEPAPEPEPICRWNCI</sequence>
<evidence type="ECO:0000256" key="1">
    <source>
        <dbReference type="SAM" id="SignalP"/>
    </source>
</evidence>
<dbReference type="HOGENOM" id="CLU_2960262_0_0_1"/>
<organism evidence="2 3">
    <name type="scientific">Amanita muscaria (strain Koide BX008)</name>
    <dbReference type="NCBI Taxonomy" id="946122"/>
    <lineage>
        <taxon>Eukaryota</taxon>
        <taxon>Fungi</taxon>
        <taxon>Dikarya</taxon>
        <taxon>Basidiomycota</taxon>
        <taxon>Agaricomycotina</taxon>
        <taxon>Agaricomycetes</taxon>
        <taxon>Agaricomycetidae</taxon>
        <taxon>Agaricales</taxon>
        <taxon>Pluteineae</taxon>
        <taxon>Amanitaceae</taxon>
        <taxon>Amanita</taxon>
    </lineage>
</organism>
<reference evidence="2 3" key="1">
    <citation type="submission" date="2014-04" db="EMBL/GenBank/DDBJ databases">
        <title>Evolutionary Origins and Diversification of the Mycorrhizal Mutualists.</title>
        <authorList>
            <consortium name="DOE Joint Genome Institute"/>
            <consortium name="Mycorrhizal Genomics Consortium"/>
            <person name="Kohler A."/>
            <person name="Kuo A."/>
            <person name="Nagy L.G."/>
            <person name="Floudas D."/>
            <person name="Copeland A."/>
            <person name="Barry K.W."/>
            <person name="Cichocki N."/>
            <person name="Veneault-Fourrey C."/>
            <person name="LaButti K."/>
            <person name="Lindquist E.A."/>
            <person name="Lipzen A."/>
            <person name="Lundell T."/>
            <person name="Morin E."/>
            <person name="Murat C."/>
            <person name="Riley R."/>
            <person name="Ohm R."/>
            <person name="Sun H."/>
            <person name="Tunlid A."/>
            <person name="Henrissat B."/>
            <person name="Grigoriev I.V."/>
            <person name="Hibbett D.S."/>
            <person name="Martin F."/>
        </authorList>
    </citation>
    <scope>NUCLEOTIDE SEQUENCE [LARGE SCALE GENOMIC DNA]</scope>
    <source>
        <strain evidence="2 3">Koide BX008</strain>
    </source>
</reference>
<feature type="signal peptide" evidence="1">
    <location>
        <begin position="1"/>
        <end position="20"/>
    </location>
</feature>
<gene>
    <name evidence="2" type="ORF">M378DRAFT_8217</name>
</gene>
<feature type="chain" id="PRO_5002167741" evidence="1">
    <location>
        <begin position="21"/>
        <end position="59"/>
    </location>
</feature>
<dbReference type="EMBL" id="KN818227">
    <property type="protein sequence ID" value="KIL68760.1"/>
    <property type="molecule type" value="Genomic_DNA"/>
</dbReference>
<dbReference type="OrthoDB" id="10415662at2759"/>
<dbReference type="AlphaFoldDB" id="A0A0C2SYZ1"/>
<keyword evidence="1" id="KW-0732">Signal</keyword>
<accession>A0A0C2SYZ1</accession>
<keyword evidence="3" id="KW-1185">Reference proteome</keyword>
<evidence type="ECO:0000313" key="3">
    <source>
        <dbReference type="Proteomes" id="UP000054549"/>
    </source>
</evidence>
<proteinExistence type="predicted"/>
<dbReference type="Proteomes" id="UP000054549">
    <property type="component" value="Unassembled WGS sequence"/>
</dbReference>
<dbReference type="InParanoid" id="A0A0C2SYZ1"/>
<protein>
    <submittedName>
        <fullName evidence="2">Uncharacterized protein</fullName>
    </submittedName>
</protein>